<gene>
    <name evidence="3" type="ORF">FN960_13365</name>
</gene>
<dbReference type="Proteomes" id="UP000318521">
    <property type="component" value="Unassembled WGS sequence"/>
</dbReference>
<accession>A0A553ZWR5</accession>
<name>A0A553ZWR5_9BACI</name>
<dbReference type="InterPro" id="IPR047057">
    <property type="entry name" value="MerR_fam"/>
</dbReference>
<comment type="caution">
    <text evidence="3">The sequence shown here is derived from an EMBL/GenBank/DDBJ whole genome shotgun (WGS) entry which is preliminary data.</text>
</comment>
<dbReference type="EMBL" id="VLXZ01000008">
    <property type="protein sequence ID" value="TSB45900.1"/>
    <property type="molecule type" value="Genomic_DNA"/>
</dbReference>
<dbReference type="InterPro" id="IPR009061">
    <property type="entry name" value="DNA-bd_dom_put_sf"/>
</dbReference>
<reference evidence="3 4" key="1">
    <citation type="submission" date="2019-07" db="EMBL/GenBank/DDBJ databases">
        <authorList>
            <person name="Park Y.J."/>
            <person name="Jeong S.E."/>
            <person name="Jung H.S."/>
        </authorList>
    </citation>
    <scope>NUCLEOTIDE SEQUENCE [LARGE SCALE GENOMIC DNA]</scope>
    <source>
        <strain evidence="4">P16(2019)</strain>
    </source>
</reference>
<protein>
    <submittedName>
        <fullName evidence="3">MerR family transcriptional regulator</fullName>
    </submittedName>
</protein>
<proteinExistence type="predicted"/>
<evidence type="ECO:0000313" key="3">
    <source>
        <dbReference type="EMBL" id="TSB45900.1"/>
    </source>
</evidence>
<dbReference type="SMART" id="SM00422">
    <property type="entry name" value="HTH_MERR"/>
    <property type="match status" value="1"/>
</dbReference>
<evidence type="ECO:0000259" key="2">
    <source>
        <dbReference type="PROSITE" id="PS50937"/>
    </source>
</evidence>
<dbReference type="Pfam" id="PF13411">
    <property type="entry name" value="MerR_1"/>
    <property type="match status" value="1"/>
</dbReference>
<dbReference type="GO" id="GO:0003700">
    <property type="term" value="F:DNA-binding transcription factor activity"/>
    <property type="evidence" value="ECO:0007669"/>
    <property type="project" value="InterPro"/>
</dbReference>
<dbReference type="PANTHER" id="PTHR30204:SF98">
    <property type="entry name" value="HTH-TYPE TRANSCRIPTIONAL REGULATOR ADHR"/>
    <property type="match status" value="1"/>
</dbReference>
<dbReference type="Gene3D" id="1.10.1660.10">
    <property type="match status" value="1"/>
</dbReference>
<keyword evidence="4" id="KW-1185">Reference proteome</keyword>
<feature type="domain" description="HTH merR-type" evidence="2">
    <location>
        <begin position="1"/>
        <end position="71"/>
    </location>
</feature>
<dbReference type="RefSeq" id="WP_143849240.1">
    <property type="nucleotide sequence ID" value="NZ_VLXZ01000008.1"/>
</dbReference>
<sequence length="126" mass="14664">MGLLISEVARLTGLSPHTLRFYEKEGLVPGVSRNSNGIRTYEDFHLEWLGFMVCLRATNMPLAEIKKYAELINDGKASIAERKEMMLTHKKKVEEQLKETYQYLEKINYKLAFYDIHEKGLEILPK</sequence>
<keyword evidence="1" id="KW-0238">DNA-binding</keyword>
<evidence type="ECO:0000313" key="4">
    <source>
        <dbReference type="Proteomes" id="UP000318521"/>
    </source>
</evidence>
<dbReference type="OrthoDB" id="9811174at2"/>
<dbReference type="AlphaFoldDB" id="A0A553ZWR5"/>
<dbReference type="PROSITE" id="PS50937">
    <property type="entry name" value="HTH_MERR_2"/>
    <property type="match status" value="1"/>
</dbReference>
<dbReference type="InterPro" id="IPR000551">
    <property type="entry name" value="MerR-type_HTH_dom"/>
</dbReference>
<dbReference type="SUPFAM" id="SSF46955">
    <property type="entry name" value="Putative DNA-binding domain"/>
    <property type="match status" value="1"/>
</dbReference>
<organism evidence="3 4">
    <name type="scientific">Alkalicoccobacillus porphyridii</name>
    <dbReference type="NCBI Taxonomy" id="2597270"/>
    <lineage>
        <taxon>Bacteria</taxon>
        <taxon>Bacillati</taxon>
        <taxon>Bacillota</taxon>
        <taxon>Bacilli</taxon>
        <taxon>Bacillales</taxon>
        <taxon>Bacillaceae</taxon>
        <taxon>Alkalicoccobacillus</taxon>
    </lineage>
</organism>
<dbReference type="PROSITE" id="PS00552">
    <property type="entry name" value="HTH_MERR_1"/>
    <property type="match status" value="1"/>
</dbReference>
<dbReference type="GO" id="GO:0003677">
    <property type="term" value="F:DNA binding"/>
    <property type="evidence" value="ECO:0007669"/>
    <property type="project" value="UniProtKB-KW"/>
</dbReference>
<dbReference type="CDD" id="cd01109">
    <property type="entry name" value="HTH_YyaN"/>
    <property type="match status" value="1"/>
</dbReference>
<dbReference type="PANTHER" id="PTHR30204">
    <property type="entry name" value="REDOX-CYCLING DRUG-SENSING TRANSCRIPTIONAL ACTIVATOR SOXR"/>
    <property type="match status" value="1"/>
</dbReference>
<evidence type="ECO:0000256" key="1">
    <source>
        <dbReference type="ARBA" id="ARBA00023125"/>
    </source>
</evidence>